<dbReference type="InterPro" id="IPR012337">
    <property type="entry name" value="RNaseH-like_sf"/>
</dbReference>
<evidence type="ECO:0000259" key="6">
    <source>
        <dbReference type="SMART" id="SM00732"/>
    </source>
</evidence>
<dbReference type="RefSeq" id="WP_065255074.1">
    <property type="nucleotide sequence ID" value="NZ_JARDJM010000039.1"/>
</dbReference>
<dbReference type="AlphaFoldDB" id="A0A1B8PZ75"/>
<dbReference type="SMART" id="SM00732">
    <property type="entry name" value="YqgFc"/>
    <property type="match status" value="1"/>
</dbReference>
<dbReference type="STRING" id="477.A9309_07920"/>
<proteinExistence type="inferred from homology"/>
<dbReference type="HAMAP" id="MF_00651">
    <property type="entry name" value="Nuclease_YqgF"/>
    <property type="match status" value="1"/>
</dbReference>
<dbReference type="CDD" id="cd16964">
    <property type="entry name" value="YqgF"/>
    <property type="match status" value="1"/>
</dbReference>
<keyword evidence="1 5" id="KW-0963">Cytoplasm</keyword>
<accession>A0A1B8PZ75</accession>
<dbReference type="GO" id="GO:0005829">
    <property type="term" value="C:cytosol"/>
    <property type="evidence" value="ECO:0007669"/>
    <property type="project" value="TreeGrafter"/>
</dbReference>
<dbReference type="EMBL" id="LZMS01000064">
    <property type="protein sequence ID" value="OBX61692.1"/>
    <property type="molecule type" value="Genomic_DNA"/>
</dbReference>
<dbReference type="InterPro" id="IPR037027">
    <property type="entry name" value="YqgF/RNaseH-like_dom_sf"/>
</dbReference>
<evidence type="ECO:0000256" key="4">
    <source>
        <dbReference type="ARBA" id="ARBA00022801"/>
    </source>
</evidence>
<dbReference type="NCBIfam" id="TIGR00250">
    <property type="entry name" value="RNAse_H_YqgF"/>
    <property type="match status" value="1"/>
</dbReference>
<evidence type="ECO:0000256" key="5">
    <source>
        <dbReference type="HAMAP-Rule" id="MF_00651"/>
    </source>
</evidence>
<comment type="function">
    <text evidence="5">Could be a nuclease involved in processing of the 5'-end of pre-16S rRNA.</text>
</comment>
<evidence type="ECO:0000256" key="2">
    <source>
        <dbReference type="ARBA" id="ARBA00022517"/>
    </source>
</evidence>
<keyword evidence="4 5" id="KW-0378">Hydrolase</keyword>
<dbReference type="SUPFAM" id="SSF53098">
    <property type="entry name" value="Ribonuclease H-like"/>
    <property type="match status" value="1"/>
</dbReference>
<protein>
    <recommendedName>
        <fullName evidence="5">Putative pre-16S rRNA nuclease</fullName>
        <ecNumber evidence="5">3.1.-.-</ecNumber>
    </recommendedName>
</protein>
<evidence type="ECO:0000256" key="1">
    <source>
        <dbReference type="ARBA" id="ARBA00022490"/>
    </source>
</evidence>
<dbReference type="Gene3D" id="3.30.420.140">
    <property type="entry name" value="YqgF/RNase H-like domain"/>
    <property type="match status" value="1"/>
</dbReference>
<keyword evidence="2 5" id="KW-0690">Ribosome biogenesis</keyword>
<dbReference type="InterPro" id="IPR005227">
    <property type="entry name" value="YqgF"/>
</dbReference>
<evidence type="ECO:0000313" key="9">
    <source>
        <dbReference type="Proteomes" id="UP000092607"/>
    </source>
</evidence>
<comment type="subcellular location">
    <subcellularLocation>
        <location evidence="5">Cytoplasm</location>
    </subcellularLocation>
</comment>
<feature type="domain" description="YqgF/RNase H-like" evidence="6">
    <location>
        <begin position="5"/>
        <end position="110"/>
    </location>
</feature>
<dbReference type="InterPro" id="IPR006641">
    <property type="entry name" value="YqgF/RNaseH-like_dom"/>
</dbReference>
<comment type="similarity">
    <text evidence="5">Belongs to the YqgF HJR family.</text>
</comment>
<evidence type="ECO:0000313" key="10">
    <source>
        <dbReference type="Proteomes" id="UP000254437"/>
    </source>
</evidence>
<dbReference type="EC" id="3.1.-.-" evidence="5"/>
<dbReference type="EMBL" id="UGQU01000002">
    <property type="protein sequence ID" value="STZ63152.1"/>
    <property type="molecule type" value="Genomic_DNA"/>
</dbReference>
<reference evidence="8 10" key="2">
    <citation type="submission" date="2018-06" db="EMBL/GenBank/DDBJ databases">
        <authorList>
            <consortium name="Pathogen Informatics"/>
            <person name="Doyle S."/>
        </authorList>
    </citation>
    <scope>NUCLEOTIDE SEQUENCE [LARGE SCALE GENOMIC DNA]</scope>
    <source>
        <strain evidence="8 10">NCTC10359</strain>
    </source>
</reference>
<dbReference type="Pfam" id="PF03652">
    <property type="entry name" value="RuvX"/>
    <property type="match status" value="1"/>
</dbReference>
<evidence type="ECO:0000313" key="8">
    <source>
        <dbReference type="EMBL" id="STZ63152.1"/>
    </source>
</evidence>
<name>A0A1B8PZ75_MORLA</name>
<dbReference type="GO" id="GO:0000967">
    <property type="term" value="P:rRNA 5'-end processing"/>
    <property type="evidence" value="ECO:0007669"/>
    <property type="project" value="UniProtKB-UniRule"/>
</dbReference>
<dbReference type="OrthoDB" id="9796140at2"/>
<organism evidence="7 9">
    <name type="scientific">Moraxella lacunata</name>
    <dbReference type="NCBI Taxonomy" id="477"/>
    <lineage>
        <taxon>Bacteria</taxon>
        <taxon>Pseudomonadati</taxon>
        <taxon>Pseudomonadota</taxon>
        <taxon>Gammaproteobacteria</taxon>
        <taxon>Moraxellales</taxon>
        <taxon>Moraxellaceae</taxon>
        <taxon>Moraxella</taxon>
    </lineage>
</organism>
<dbReference type="PANTHER" id="PTHR33317:SF4">
    <property type="entry name" value="POLYNUCLEOTIDYL TRANSFERASE, RIBONUCLEASE H-LIKE SUPERFAMILY PROTEIN"/>
    <property type="match status" value="1"/>
</dbReference>
<dbReference type="PANTHER" id="PTHR33317">
    <property type="entry name" value="POLYNUCLEOTIDYL TRANSFERASE, RIBONUCLEASE H-LIKE SUPERFAMILY PROTEIN"/>
    <property type="match status" value="1"/>
</dbReference>
<reference evidence="7 9" key="1">
    <citation type="submission" date="2016-06" db="EMBL/GenBank/DDBJ databases">
        <title>Draft genome of Moraxella lacunata CCUG 57757A.</title>
        <authorList>
            <person name="Salva-Serra F."/>
            <person name="Engstrom-Jakobsson H."/>
            <person name="Thorell K."/>
            <person name="Gonzales-Siles L."/>
            <person name="Karlsson R."/>
            <person name="Boulund F."/>
            <person name="Engstrand L."/>
            <person name="Kristiansson E."/>
            <person name="Moore E."/>
        </authorList>
    </citation>
    <scope>NUCLEOTIDE SEQUENCE [LARGE SCALE GENOMIC DNA]</scope>
    <source>
        <strain evidence="7 9">CCUG 57757A</strain>
    </source>
</reference>
<dbReference type="GO" id="GO:0016788">
    <property type="term" value="F:hydrolase activity, acting on ester bonds"/>
    <property type="evidence" value="ECO:0007669"/>
    <property type="project" value="UniProtKB-UniRule"/>
</dbReference>
<keyword evidence="3 5" id="KW-0540">Nuclease</keyword>
<dbReference type="Proteomes" id="UP000092607">
    <property type="component" value="Unassembled WGS sequence"/>
</dbReference>
<dbReference type="Proteomes" id="UP000254437">
    <property type="component" value="Unassembled WGS sequence"/>
</dbReference>
<dbReference type="GO" id="GO:0004518">
    <property type="term" value="F:nuclease activity"/>
    <property type="evidence" value="ECO:0007669"/>
    <property type="project" value="UniProtKB-KW"/>
</dbReference>
<gene>
    <name evidence="8" type="primary">yqgF</name>
    <name evidence="7" type="ORF">A9309_07920</name>
    <name evidence="8" type="ORF">NCTC10359_01567</name>
</gene>
<sequence>MTTPTLILALDFGVKKMGMALGNSLSADARPFDILAMDNGQPDWDNLLGIIEQWRIDVVVVGLPLNMDGTDSMLSKRAAKFARRLAHRLGERHLPVQVYMYDERLSSHEARMMAWERGWIKHERDPIDDVSACLLVDGYFNSPELARYVGSYHDNEQKGKD</sequence>
<evidence type="ECO:0000313" key="7">
    <source>
        <dbReference type="EMBL" id="OBX61692.1"/>
    </source>
</evidence>
<evidence type="ECO:0000256" key="3">
    <source>
        <dbReference type="ARBA" id="ARBA00022722"/>
    </source>
</evidence>